<dbReference type="SUPFAM" id="SSF55729">
    <property type="entry name" value="Acyl-CoA N-acyltransferases (Nat)"/>
    <property type="match status" value="1"/>
</dbReference>
<dbReference type="InterPro" id="IPR051531">
    <property type="entry name" value="N-acetyltransferase"/>
</dbReference>
<evidence type="ECO:0000313" key="2">
    <source>
        <dbReference type="EMBL" id="SLN15082.1"/>
    </source>
</evidence>
<dbReference type="RefSeq" id="WP_085862804.1">
    <property type="nucleotide sequence ID" value="NZ_FWFT01000001.1"/>
</dbReference>
<dbReference type="PANTHER" id="PTHR43792:SF1">
    <property type="entry name" value="N-ACETYLTRANSFERASE DOMAIN-CONTAINING PROTEIN"/>
    <property type="match status" value="1"/>
</dbReference>
<dbReference type="InterPro" id="IPR000182">
    <property type="entry name" value="GNAT_dom"/>
</dbReference>
<reference evidence="2 3" key="1">
    <citation type="submission" date="2017-03" db="EMBL/GenBank/DDBJ databases">
        <authorList>
            <person name="Afonso C.L."/>
            <person name="Miller P.J."/>
            <person name="Scott M.A."/>
            <person name="Spackman E."/>
            <person name="Goraichik I."/>
            <person name="Dimitrov K.M."/>
            <person name="Suarez D.L."/>
            <person name="Swayne D.E."/>
        </authorList>
    </citation>
    <scope>NUCLEOTIDE SEQUENCE [LARGE SCALE GENOMIC DNA]</scope>
    <source>
        <strain evidence="2 3">CECT 8397</strain>
    </source>
</reference>
<dbReference type="GO" id="GO:0016747">
    <property type="term" value="F:acyltransferase activity, transferring groups other than amino-acyl groups"/>
    <property type="evidence" value="ECO:0007669"/>
    <property type="project" value="InterPro"/>
</dbReference>
<evidence type="ECO:0000313" key="3">
    <source>
        <dbReference type="Proteomes" id="UP000193623"/>
    </source>
</evidence>
<dbReference type="Pfam" id="PF13302">
    <property type="entry name" value="Acetyltransf_3"/>
    <property type="match status" value="1"/>
</dbReference>
<evidence type="ECO:0000259" key="1">
    <source>
        <dbReference type="Pfam" id="PF13302"/>
    </source>
</evidence>
<accession>A0A1Y5RDP5</accession>
<keyword evidence="3" id="KW-1185">Reference proteome</keyword>
<proteinExistence type="predicted"/>
<organism evidence="2 3">
    <name type="scientific">Pseudooctadecabacter jejudonensis</name>
    <dbReference type="NCBI Taxonomy" id="1391910"/>
    <lineage>
        <taxon>Bacteria</taxon>
        <taxon>Pseudomonadati</taxon>
        <taxon>Pseudomonadota</taxon>
        <taxon>Alphaproteobacteria</taxon>
        <taxon>Rhodobacterales</taxon>
        <taxon>Paracoccaceae</taxon>
        <taxon>Pseudooctadecabacter</taxon>
    </lineage>
</organism>
<protein>
    <recommendedName>
        <fullName evidence="1">N-acetyltransferase domain-containing protein</fullName>
    </recommendedName>
</protein>
<dbReference type="Gene3D" id="3.40.630.30">
    <property type="match status" value="1"/>
</dbReference>
<dbReference type="AlphaFoldDB" id="A0A1Y5RDP5"/>
<dbReference type="InterPro" id="IPR016181">
    <property type="entry name" value="Acyl_CoA_acyltransferase"/>
</dbReference>
<dbReference type="PANTHER" id="PTHR43792">
    <property type="entry name" value="GNAT FAMILY, PUTATIVE (AFU_ORTHOLOGUE AFUA_3G00765)-RELATED-RELATED"/>
    <property type="match status" value="1"/>
</dbReference>
<gene>
    <name evidence="2" type="ORF">PSJ8397_00324</name>
</gene>
<dbReference type="EMBL" id="FWFT01000001">
    <property type="protein sequence ID" value="SLN15082.1"/>
    <property type="molecule type" value="Genomic_DNA"/>
</dbReference>
<sequence>MTAQLQIQTDDACPQMTMTADRFNLRALRASDAGLLGMYLGDVRVADMTRQIPNPLPPDYVTNMITRANAPDRSEDFWAIDGSAQGHAEVMGLLKLNRLDRNQSEIRYWVAPAFWNSGIASEAVACVLAANPQGACDIYAEVFQDNPTSARVLTNAGFAYLGDAETFSVARGAVIPTWTYVRKMGTA</sequence>
<feature type="domain" description="N-acetyltransferase" evidence="1">
    <location>
        <begin position="22"/>
        <end position="158"/>
    </location>
</feature>
<dbReference type="Proteomes" id="UP000193623">
    <property type="component" value="Unassembled WGS sequence"/>
</dbReference>
<name>A0A1Y5RDP5_9RHOB</name>